<reference evidence="3 4" key="1">
    <citation type="submission" date="2013-02" db="EMBL/GenBank/DDBJ databases">
        <authorList>
            <person name="Fiebig A."/>
            <person name="Goeker M."/>
            <person name="Klenk H.-P.P."/>
        </authorList>
    </citation>
    <scope>NUCLEOTIDE SEQUENCE [LARGE SCALE GENOMIC DNA]</scope>
    <source>
        <strain evidence="3 4">DSM 19309</strain>
    </source>
</reference>
<feature type="compositionally biased region" description="Basic and acidic residues" evidence="2">
    <location>
        <begin position="67"/>
        <end position="107"/>
    </location>
</feature>
<evidence type="ECO:0000256" key="1">
    <source>
        <dbReference type="ARBA" id="ARBA00006007"/>
    </source>
</evidence>
<name>A0A017HS67_9RHOB</name>
<sequence>MPVIAGEAGKENDRRVSPRIRAGQARDRHGPFGCLAGRAPLRRGARDRWADRGRSRRPPGTPGGGRGRRDVRQRERPPLRDEGGHRLDRHDGLCRRPPARGDRDPLRRQRPLGPDGDPGARRRDGRVVRARDLHRHLRQRHGRLGPDAGEAMRYRNRLHRRDLAMLYNVSAEFADSLDRRPLPDRARSAVFSSIPDAVLVSGQITGEAARMEDLESVKRVLPTTPVLANTGVRHDTVAEVLRIADGCVVGSALKVDGHTWNAVDPERARDFMHKARAAR</sequence>
<dbReference type="HOGENOM" id="CLU_997099_0_0_5"/>
<dbReference type="InterPro" id="IPR005137">
    <property type="entry name" value="BtpA"/>
</dbReference>
<protein>
    <submittedName>
        <fullName evidence="3">Putative nucleoside triphosphatase</fullName>
    </submittedName>
</protein>
<gene>
    <name evidence="3" type="ORF">Rumeso_01282</name>
</gene>
<dbReference type="Proteomes" id="UP000019666">
    <property type="component" value="Unassembled WGS sequence"/>
</dbReference>
<organism evidence="3 4">
    <name type="scientific">Rubellimicrobium mesophilum DSM 19309</name>
    <dbReference type="NCBI Taxonomy" id="442562"/>
    <lineage>
        <taxon>Bacteria</taxon>
        <taxon>Pseudomonadati</taxon>
        <taxon>Pseudomonadota</taxon>
        <taxon>Alphaproteobacteria</taxon>
        <taxon>Rhodobacterales</taxon>
        <taxon>Roseobacteraceae</taxon>
        <taxon>Rubellimicrobium</taxon>
    </lineage>
</organism>
<dbReference type="AlphaFoldDB" id="A0A017HS67"/>
<evidence type="ECO:0000313" key="3">
    <source>
        <dbReference type="EMBL" id="EYD77170.1"/>
    </source>
</evidence>
<proteinExistence type="inferred from homology"/>
<dbReference type="InterPro" id="IPR011060">
    <property type="entry name" value="RibuloseP-bd_barrel"/>
</dbReference>
<comment type="similarity">
    <text evidence="1">Belongs to the BtpA family.</text>
</comment>
<feature type="compositionally biased region" description="Basic and acidic residues" evidence="2">
    <location>
        <begin position="44"/>
        <end position="53"/>
    </location>
</feature>
<dbReference type="Pfam" id="PF03437">
    <property type="entry name" value="BtpA"/>
    <property type="match status" value="1"/>
</dbReference>
<dbReference type="STRING" id="442562.Rumeso_01282"/>
<feature type="region of interest" description="Disordered" evidence="2">
    <location>
        <begin position="1"/>
        <end position="126"/>
    </location>
</feature>
<comment type="caution">
    <text evidence="3">The sequence shown here is derived from an EMBL/GenBank/DDBJ whole genome shotgun (WGS) entry which is preliminary data.</text>
</comment>
<dbReference type="PATRIC" id="fig|442562.3.peg.1271"/>
<accession>A0A017HS67</accession>
<evidence type="ECO:0000256" key="2">
    <source>
        <dbReference type="SAM" id="MobiDB-lite"/>
    </source>
</evidence>
<evidence type="ECO:0000313" key="4">
    <source>
        <dbReference type="Proteomes" id="UP000019666"/>
    </source>
</evidence>
<dbReference type="PANTHER" id="PTHR21381">
    <property type="entry name" value="ZGC:162297"/>
    <property type="match status" value="1"/>
</dbReference>
<dbReference type="EMBL" id="AOSK01000035">
    <property type="protein sequence ID" value="EYD77170.1"/>
    <property type="molecule type" value="Genomic_DNA"/>
</dbReference>
<keyword evidence="4" id="KW-1185">Reference proteome</keyword>
<dbReference type="SUPFAM" id="SSF51366">
    <property type="entry name" value="Ribulose-phoshate binding barrel"/>
    <property type="match status" value="1"/>
</dbReference>
<dbReference type="PANTHER" id="PTHR21381:SF3">
    <property type="entry name" value="SGC REGION PROTEIN SGCQ-RELATED"/>
    <property type="match status" value="1"/>
</dbReference>